<organism evidence="6 7">
    <name type="scientific">Capronia coronata CBS 617.96</name>
    <dbReference type="NCBI Taxonomy" id="1182541"/>
    <lineage>
        <taxon>Eukaryota</taxon>
        <taxon>Fungi</taxon>
        <taxon>Dikarya</taxon>
        <taxon>Ascomycota</taxon>
        <taxon>Pezizomycotina</taxon>
        <taxon>Eurotiomycetes</taxon>
        <taxon>Chaetothyriomycetidae</taxon>
        <taxon>Chaetothyriales</taxon>
        <taxon>Herpotrichiellaceae</taxon>
        <taxon>Capronia</taxon>
    </lineage>
</organism>
<feature type="transmembrane region" description="Helical" evidence="5">
    <location>
        <begin position="272"/>
        <end position="296"/>
    </location>
</feature>
<dbReference type="GeneID" id="19158337"/>
<evidence type="ECO:0000256" key="4">
    <source>
        <dbReference type="ARBA" id="ARBA00023136"/>
    </source>
</evidence>
<protein>
    <recommendedName>
        <fullName evidence="8">RTA1 domain protein</fullName>
    </recommendedName>
</protein>
<keyword evidence="2 5" id="KW-0812">Transmembrane</keyword>
<dbReference type="HOGENOM" id="CLU_033465_6_1_1"/>
<dbReference type="InterPro" id="IPR007568">
    <property type="entry name" value="RTA1"/>
</dbReference>
<dbReference type="AlphaFoldDB" id="W9Z785"/>
<gene>
    <name evidence="6" type="ORF">A1O1_03443</name>
</gene>
<evidence type="ECO:0000256" key="1">
    <source>
        <dbReference type="ARBA" id="ARBA00004141"/>
    </source>
</evidence>
<comment type="subcellular location">
    <subcellularLocation>
        <location evidence="1">Membrane</location>
        <topology evidence="1">Multi-pass membrane protein</topology>
    </subcellularLocation>
</comment>
<dbReference type="OrthoDB" id="4521223at2759"/>
<name>W9Z785_9EURO</name>
<proteinExistence type="predicted"/>
<comment type="caution">
    <text evidence="6">The sequence shown here is derived from an EMBL/GenBank/DDBJ whole genome shotgun (WGS) entry which is preliminary data.</text>
</comment>
<feature type="transmembrane region" description="Helical" evidence="5">
    <location>
        <begin position="136"/>
        <end position="157"/>
    </location>
</feature>
<evidence type="ECO:0008006" key="8">
    <source>
        <dbReference type="Google" id="ProtNLM"/>
    </source>
</evidence>
<feature type="transmembrane region" description="Helical" evidence="5">
    <location>
        <begin position="232"/>
        <end position="252"/>
    </location>
</feature>
<sequence>MSSNATHAAHDYCTKVTPQCPVEATTYGYYPNLSVNSFFIALFGLCMFLQLGMGIWRRTWTYMAVVVIGCFGEAVGYIGRILMHNNPWSGAGFKTQICCLVLAPSFLAAGIYVTLKHLVSYCGAENSRLKPRLYPWLFIGCDFGSIVLQAIGGGIAAAAGDHPTDSGRKLLDAGNALIVAGIAFQVATMAVCGLLMLDFFIRFQRARKARSTTYSESEYEKNQGLQKPSRNFRIFCFGIALAFVTIFIRCIYRLPEMAGGWGNPLMQDETEFLILDGMMVGIATVVMTLLHPGFFFEPMRKFKN</sequence>
<evidence type="ECO:0000256" key="3">
    <source>
        <dbReference type="ARBA" id="ARBA00022989"/>
    </source>
</evidence>
<dbReference type="STRING" id="1182541.W9Z785"/>
<keyword evidence="4 5" id="KW-0472">Membrane</keyword>
<feature type="transmembrane region" description="Helical" evidence="5">
    <location>
        <begin position="177"/>
        <end position="201"/>
    </location>
</feature>
<dbReference type="GO" id="GO:0000324">
    <property type="term" value="C:fungal-type vacuole"/>
    <property type="evidence" value="ECO:0007669"/>
    <property type="project" value="TreeGrafter"/>
</dbReference>
<feature type="transmembrane region" description="Helical" evidence="5">
    <location>
        <begin position="33"/>
        <end position="53"/>
    </location>
</feature>
<dbReference type="PANTHER" id="PTHR31465">
    <property type="entry name" value="PROTEIN RTA1-RELATED"/>
    <property type="match status" value="1"/>
</dbReference>
<evidence type="ECO:0000256" key="5">
    <source>
        <dbReference type="SAM" id="Phobius"/>
    </source>
</evidence>
<feature type="transmembrane region" description="Helical" evidence="5">
    <location>
        <begin position="60"/>
        <end position="79"/>
    </location>
</feature>
<feature type="transmembrane region" description="Helical" evidence="5">
    <location>
        <begin position="91"/>
        <end position="115"/>
    </location>
</feature>
<evidence type="ECO:0000313" key="7">
    <source>
        <dbReference type="Proteomes" id="UP000019484"/>
    </source>
</evidence>
<dbReference type="EMBL" id="AMWN01000003">
    <property type="protein sequence ID" value="EXJ90344.1"/>
    <property type="molecule type" value="Genomic_DNA"/>
</dbReference>
<dbReference type="eggNOG" id="ENOG502QU4U">
    <property type="taxonomic scope" value="Eukaryota"/>
</dbReference>
<dbReference type="GO" id="GO:0005886">
    <property type="term" value="C:plasma membrane"/>
    <property type="evidence" value="ECO:0007669"/>
    <property type="project" value="TreeGrafter"/>
</dbReference>
<dbReference type="RefSeq" id="XP_007722538.1">
    <property type="nucleotide sequence ID" value="XM_007724348.1"/>
</dbReference>
<dbReference type="Pfam" id="PF04479">
    <property type="entry name" value="RTA1"/>
    <property type="match status" value="1"/>
</dbReference>
<reference evidence="6 7" key="1">
    <citation type="submission" date="2013-03" db="EMBL/GenBank/DDBJ databases">
        <title>The Genome Sequence of Capronia coronata CBS 617.96.</title>
        <authorList>
            <consortium name="The Broad Institute Genomics Platform"/>
            <person name="Cuomo C."/>
            <person name="de Hoog S."/>
            <person name="Gorbushina A."/>
            <person name="Walker B."/>
            <person name="Young S.K."/>
            <person name="Zeng Q."/>
            <person name="Gargeya S."/>
            <person name="Fitzgerald M."/>
            <person name="Haas B."/>
            <person name="Abouelleil A."/>
            <person name="Allen A.W."/>
            <person name="Alvarado L."/>
            <person name="Arachchi H.M."/>
            <person name="Berlin A.M."/>
            <person name="Chapman S.B."/>
            <person name="Gainer-Dewar J."/>
            <person name="Goldberg J."/>
            <person name="Griggs A."/>
            <person name="Gujja S."/>
            <person name="Hansen M."/>
            <person name="Howarth C."/>
            <person name="Imamovic A."/>
            <person name="Ireland A."/>
            <person name="Larimer J."/>
            <person name="McCowan C."/>
            <person name="Murphy C."/>
            <person name="Pearson M."/>
            <person name="Poon T.W."/>
            <person name="Priest M."/>
            <person name="Roberts A."/>
            <person name="Saif S."/>
            <person name="Shea T."/>
            <person name="Sisk P."/>
            <person name="Sykes S."/>
            <person name="Wortman J."/>
            <person name="Nusbaum C."/>
            <person name="Birren B."/>
        </authorList>
    </citation>
    <scope>NUCLEOTIDE SEQUENCE [LARGE SCALE GENOMIC DNA]</scope>
    <source>
        <strain evidence="6 7">CBS 617.96</strain>
    </source>
</reference>
<keyword evidence="3 5" id="KW-1133">Transmembrane helix</keyword>
<dbReference type="Proteomes" id="UP000019484">
    <property type="component" value="Unassembled WGS sequence"/>
</dbReference>
<keyword evidence="7" id="KW-1185">Reference proteome</keyword>
<evidence type="ECO:0000313" key="6">
    <source>
        <dbReference type="EMBL" id="EXJ90344.1"/>
    </source>
</evidence>
<accession>W9Z785</accession>
<dbReference type="PANTHER" id="PTHR31465:SF8">
    <property type="entry name" value="DOMAIN PROTEIN, PUTATIVE (AFU_ORTHOLOGUE AFUA_6G14140)-RELATED"/>
    <property type="match status" value="1"/>
</dbReference>
<evidence type="ECO:0000256" key="2">
    <source>
        <dbReference type="ARBA" id="ARBA00022692"/>
    </source>
</evidence>